<keyword evidence="3" id="KW-1185">Reference proteome</keyword>
<feature type="transmembrane region" description="Helical" evidence="1">
    <location>
        <begin position="138"/>
        <end position="159"/>
    </location>
</feature>
<accession>A0ABQ4ILD6</accession>
<feature type="transmembrane region" description="Helical" evidence="1">
    <location>
        <begin position="380"/>
        <end position="401"/>
    </location>
</feature>
<feature type="transmembrane region" description="Helical" evidence="1">
    <location>
        <begin position="236"/>
        <end position="260"/>
    </location>
</feature>
<feature type="transmembrane region" description="Helical" evidence="1">
    <location>
        <begin position="116"/>
        <end position="132"/>
    </location>
</feature>
<feature type="transmembrane region" description="Helical" evidence="1">
    <location>
        <begin position="21"/>
        <end position="39"/>
    </location>
</feature>
<feature type="transmembrane region" description="Helical" evidence="1">
    <location>
        <begin position="203"/>
        <end position="224"/>
    </location>
</feature>
<feature type="transmembrane region" description="Helical" evidence="1">
    <location>
        <begin position="272"/>
        <end position="292"/>
    </location>
</feature>
<feature type="transmembrane region" description="Helical" evidence="1">
    <location>
        <begin position="171"/>
        <end position="197"/>
    </location>
</feature>
<protein>
    <recommendedName>
        <fullName evidence="4">Membrane protein YfhO</fullName>
    </recommendedName>
</protein>
<keyword evidence="1" id="KW-1133">Transmembrane helix</keyword>
<keyword evidence="1" id="KW-0812">Transmembrane</keyword>
<sequence length="586" mass="60664">MRERLRQGGPAAERGRAVGRLVPHLVAAAVTAVVLAPLARPGYVLRYDMVFVPRQALSWEVIAPATALPRAVPQDAVVALANQLVPGWLLQRLVLVAILYFAALGAARLVPTRRTAVRVVAALGYAWTPYLAERLLIGQWGLLVAYAAMPWLVRAAIGVRAGERGALRRLLLAAAVSAITPTGGLLALVVVAVLLVGRGAARSASVGVGVTLLLNAPWLVAGFASAGDGRSDPAGVAVFAARAENWAGPLVALAGTGGIWNAQATPASRAGLLVPVATGLLLVVAAAGVPLLRRRWAAGVTNRLGLLAVGSWLAAALGVLPGAVTVLSRLVADVPGAGLLRDGQKLLIPYALLVAIAVALGAERLAGWLTARFDAATGRVLLVGAALLPVAVLPDLAFGGVGRLRPVAWPADWAVVARLVQERPGEVISLPFQEYQSYSWNGGQVVIDPAPRYLGVPVLIDDTLRVDGTAVAGEDPQAARVRDLLDSGEPVATAGPRWVLVQRAAGPPVDPATVAGLQRVYAGEDLTLYENPQWRQPPAPARPGPVGLAHLLAATVVLAIGFSDAARRSYRVVASRHASPAEGEGG</sequence>
<feature type="transmembrane region" description="Helical" evidence="1">
    <location>
        <begin position="347"/>
        <end position="368"/>
    </location>
</feature>
<evidence type="ECO:0000313" key="3">
    <source>
        <dbReference type="Proteomes" id="UP000647860"/>
    </source>
</evidence>
<proteinExistence type="predicted"/>
<dbReference type="Proteomes" id="UP000647860">
    <property type="component" value="Unassembled WGS sequence"/>
</dbReference>
<evidence type="ECO:0000256" key="1">
    <source>
        <dbReference type="SAM" id="Phobius"/>
    </source>
</evidence>
<comment type="caution">
    <text evidence="2">The sequence shown here is derived from an EMBL/GenBank/DDBJ whole genome shotgun (WGS) entry which is preliminary data.</text>
</comment>
<keyword evidence="1" id="KW-0472">Membrane</keyword>
<dbReference type="EMBL" id="BOPA01000046">
    <property type="protein sequence ID" value="GIJ18635.1"/>
    <property type="molecule type" value="Genomic_DNA"/>
</dbReference>
<name>A0ABQ4ILD6_9ACTN</name>
<dbReference type="RefSeq" id="WP_204292894.1">
    <property type="nucleotide sequence ID" value="NZ_BAAAGZ010000089.1"/>
</dbReference>
<evidence type="ECO:0000313" key="2">
    <source>
        <dbReference type="EMBL" id="GIJ18635.1"/>
    </source>
</evidence>
<reference evidence="2 3" key="1">
    <citation type="submission" date="2021-01" db="EMBL/GenBank/DDBJ databases">
        <title>Whole genome shotgun sequence of Verrucosispora gifhornensis NBRC 16317.</title>
        <authorList>
            <person name="Komaki H."/>
            <person name="Tamura T."/>
        </authorList>
    </citation>
    <scope>NUCLEOTIDE SEQUENCE [LARGE SCALE GENOMIC DNA]</scope>
    <source>
        <strain evidence="2 3">NBRC 16317</strain>
    </source>
</reference>
<evidence type="ECO:0008006" key="4">
    <source>
        <dbReference type="Google" id="ProtNLM"/>
    </source>
</evidence>
<feature type="transmembrane region" description="Helical" evidence="1">
    <location>
        <begin position="89"/>
        <end position="109"/>
    </location>
</feature>
<gene>
    <name evidence="2" type="ORF">Vgi01_53190</name>
</gene>
<feature type="transmembrane region" description="Helical" evidence="1">
    <location>
        <begin position="304"/>
        <end position="327"/>
    </location>
</feature>
<organism evidence="2 3">
    <name type="scientific">Micromonospora gifhornensis</name>
    <dbReference type="NCBI Taxonomy" id="84594"/>
    <lineage>
        <taxon>Bacteria</taxon>
        <taxon>Bacillati</taxon>
        <taxon>Actinomycetota</taxon>
        <taxon>Actinomycetes</taxon>
        <taxon>Micromonosporales</taxon>
        <taxon>Micromonosporaceae</taxon>
        <taxon>Micromonospora</taxon>
    </lineage>
</organism>